<dbReference type="Proteomes" id="UP000249890">
    <property type="component" value="Chromosome"/>
</dbReference>
<protein>
    <submittedName>
        <fullName evidence="3">Metal-dependent hydrolase</fullName>
    </submittedName>
</protein>
<dbReference type="AlphaFoldDB" id="A0A2Z2KHP5"/>
<evidence type="ECO:0000256" key="1">
    <source>
        <dbReference type="SAM" id="MobiDB-lite"/>
    </source>
</evidence>
<evidence type="ECO:0000313" key="4">
    <source>
        <dbReference type="Proteomes" id="UP000249890"/>
    </source>
</evidence>
<organism evidence="3 4">
    <name type="scientific">Paenibacillus donghaensis</name>
    <dbReference type="NCBI Taxonomy" id="414771"/>
    <lineage>
        <taxon>Bacteria</taxon>
        <taxon>Bacillati</taxon>
        <taxon>Bacillota</taxon>
        <taxon>Bacilli</taxon>
        <taxon>Bacillales</taxon>
        <taxon>Paenibacillaceae</taxon>
        <taxon>Paenibacillus</taxon>
    </lineage>
</organism>
<dbReference type="EMBL" id="CP021780">
    <property type="protein sequence ID" value="ASA21709.1"/>
    <property type="molecule type" value="Genomic_DNA"/>
</dbReference>
<keyword evidence="4" id="KW-1185">Reference proteome</keyword>
<gene>
    <name evidence="3" type="ORF">B9T62_13585</name>
</gene>
<feature type="region of interest" description="Disordered" evidence="1">
    <location>
        <begin position="1"/>
        <end position="20"/>
    </location>
</feature>
<sequence length="175" mass="20154">MNMSLSYPLGHFTPQEQPTAEQRAGWIEDIAALPADLKRTVAEFTPEQLRIPYRPGGWSTQQVVHHLADNDMNAYIRFKRALTEESPLAGSYREDLWAELADYEETPIVFSLQLLESLRHRFVILLRTLPAEQFQRCFTSPTHGAMTLEQATQRFAWHGRHHLAQISSLKQRLNG</sequence>
<dbReference type="Gene3D" id="1.20.120.450">
    <property type="entry name" value="dinb family like domain"/>
    <property type="match status" value="1"/>
</dbReference>
<keyword evidence="3" id="KW-0378">Hydrolase</keyword>
<dbReference type="InterPro" id="IPR034660">
    <property type="entry name" value="DinB/YfiT-like"/>
</dbReference>
<dbReference type="OrthoDB" id="9796039at2"/>
<dbReference type="SUPFAM" id="SSF109854">
    <property type="entry name" value="DinB/YfiT-like putative metalloenzymes"/>
    <property type="match status" value="1"/>
</dbReference>
<dbReference type="RefSeq" id="WP_087915718.1">
    <property type="nucleotide sequence ID" value="NZ_CP021780.1"/>
</dbReference>
<name>A0A2Z2KHP5_9BACL</name>
<accession>A0A2Z2KHP5</accession>
<feature type="domain" description="DinB-like" evidence="2">
    <location>
        <begin position="33"/>
        <end position="166"/>
    </location>
</feature>
<evidence type="ECO:0000313" key="3">
    <source>
        <dbReference type="EMBL" id="ASA21709.1"/>
    </source>
</evidence>
<dbReference type="Pfam" id="PF12867">
    <property type="entry name" value="DinB_2"/>
    <property type="match status" value="1"/>
</dbReference>
<proteinExistence type="predicted"/>
<dbReference type="NCBIfam" id="NF009807">
    <property type="entry name" value="PRK13291.1"/>
    <property type="match status" value="1"/>
</dbReference>
<dbReference type="InterPro" id="IPR024775">
    <property type="entry name" value="DinB-like"/>
</dbReference>
<dbReference type="GO" id="GO:0016787">
    <property type="term" value="F:hydrolase activity"/>
    <property type="evidence" value="ECO:0007669"/>
    <property type="project" value="UniProtKB-KW"/>
</dbReference>
<dbReference type="KEGG" id="pdh:B9T62_13585"/>
<evidence type="ECO:0000259" key="2">
    <source>
        <dbReference type="Pfam" id="PF12867"/>
    </source>
</evidence>
<reference evidence="3 4" key="1">
    <citation type="submission" date="2017-06" db="EMBL/GenBank/DDBJ databases">
        <title>Complete genome sequence of Paenibacillus donghaensis KCTC 13049T isolated from East Sea sediment, South Korea.</title>
        <authorList>
            <person name="Jung B.K."/>
            <person name="Hong S.-J."/>
            <person name="Shin J.-H."/>
        </authorList>
    </citation>
    <scope>NUCLEOTIDE SEQUENCE [LARGE SCALE GENOMIC DNA]</scope>
    <source>
        <strain evidence="3 4">KCTC 13049</strain>
    </source>
</reference>